<dbReference type="Gene3D" id="1.10.10.10">
    <property type="entry name" value="Winged helix-like DNA-binding domain superfamily/Winged helix DNA-binding domain"/>
    <property type="match status" value="1"/>
</dbReference>
<gene>
    <name evidence="5" type="ORF">KIJ12_07340</name>
</gene>
<dbReference type="PROSITE" id="PS50995">
    <property type="entry name" value="HTH_MARR_2"/>
    <property type="match status" value="1"/>
</dbReference>
<reference evidence="5" key="1">
    <citation type="submission" date="2021-05" db="EMBL/GenBank/DDBJ databases">
        <title>Pangenome of Leuconostoc gelidum warrants species status for Leuconostoc gelidum subsp. gasicomitatum.</title>
        <authorList>
            <person name="Johansson P."/>
            <person name="Sade E."/>
            <person name="Hultman J."/>
            <person name="Auvinen P."/>
            <person name="Bjorkroth J."/>
        </authorList>
    </citation>
    <scope>NUCLEOTIDE SEQUENCE</scope>
    <source>
        <strain evidence="5">A.21.4</strain>
    </source>
</reference>
<dbReference type="InterPro" id="IPR036390">
    <property type="entry name" value="WH_DNA-bd_sf"/>
</dbReference>
<evidence type="ECO:0000259" key="4">
    <source>
        <dbReference type="PROSITE" id="PS50995"/>
    </source>
</evidence>
<dbReference type="InterPro" id="IPR000835">
    <property type="entry name" value="HTH_MarR-typ"/>
</dbReference>
<dbReference type="Pfam" id="PF01047">
    <property type="entry name" value="MarR"/>
    <property type="match status" value="1"/>
</dbReference>
<evidence type="ECO:0000256" key="3">
    <source>
        <dbReference type="ARBA" id="ARBA00023163"/>
    </source>
</evidence>
<feature type="domain" description="HTH marR-type" evidence="4">
    <location>
        <begin position="1"/>
        <end position="150"/>
    </location>
</feature>
<sequence length="156" mass="17577">MTQKLQNNIIKKLISLYSAQAKIRNRKDHLSRTIDFKNVNASLSLRQLEALSLINSDTQCGITKLSSVLSISKPAVSRLISKLESNKLITIDSGQDKRQKKIQLTSQGKILAEQHDRLHSEAVKGYLGILDNFDNNELLAIEKFIDALSQHIIQKK</sequence>
<keyword evidence="3" id="KW-0804">Transcription</keyword>
<dbReference type="InterPro" id="IPR036388">
    <property type="entry name" value="WH-like_DNA-bd_sf"/>
</dbReference>
<keyword evidence="2" id="KW-0238">DNA-binding</keyword>
<evidence type="ECO:0000256" key="1">
    <source>
        <dbReference type="ARBA" id="ARBA00023015"/>
    </source>
</evidence>
<dbReference type="SMART" id="SM00347">
    <property type="entry name" value="HTH_MARR"/>
    <property type="match status" value="1"/>
</dbReference>
<dbReference type="GO" id="GO:0003677">
    <property type="term" value="F:DNA binding"/>
    <property type="evidence" value="ECO:0007669"/>
    <property type="project" value="UniProtKB-KW"/>
</dbReference>
<dbReference type="EMBL" id="JAHBFI010000018">
    <property type="protein sequence ID" value="MBZ5962950.1"/>
    <property type="molecule type" value="Genomic_DNA"/>
</dbReference>
<dbReference type="SUPFAM" id="SSF46785">
    <property type="entry name" value="Winged helix' DNA-binding domain"/>
    <property type="match status" value="1"/>
</dbReference>
<accession>A0A9Q3SXT6</accession>
<proteinExistence type="predicted"/>
<dbReference type="InterPro" id="IPR052067">
    <property type="entry name" value="Metal_resp_HTH_trans_reg"/>
</dbReference>
<keyword evidence="1" id="KW-0805">Transcription regulation</keyword>
<dbReference type="GO" id="GO:0003700">
    <property type="term" value="F:DNA-binding transcription factor activity"/>
    <property type="evidence" value="ECO:0007669"/>
    <property type="project" value="InterPro"/>
</dbReference>
<comment type="caution">
    <text evidence="5">The sequence shown here is derived from an EMBL/GenBank/DDBJ whole genome shotgun (WGS) entry which is preliminary data.</text>
</comment>
<evidence type="ECO:0000313" key="5">
    <source>
        <dbReference type="EMBL" id="MBZ5962950.1"/>
    </source>
</evidence>
<dbReference type="Proteomes" id="UP000752647">
    <property type="component" value="Unassembled WGS sequence"/>
</dbReference>
<dbReference type="PANTHER" id="PTHR35790:SF4">
    <property type="entry name" value="HTH-TYPE TRANSCRIPTIONAL REGULATOR PCHR"/>
    <property type="match status" value="1"/>
</dbReference>
<organism evidence="5 6">
    <name type="scientific">Leuconostoc gasicomitatum</name>
    <dbReference type="NCBI Taxonomy" id="115778"/>
    <lineage>
        <taxon>Bacteria</taxon>
        <taxon>Bacillati</taxon>
        <taxon>Bacillota</taxon>
        <taxon>Bacilli</taxon>
        <taxon>Lactobacillales</taxon>
        <taxon>Lactobacillaceae</taxon>
        <taxon>Leuconostoc</taxon>
        <taxon>Leuconostoc gelidum group</taxon>
    </lineage>
</organism>
<protein>
    <submittedName>
        <fullName evidence="5">MarR family transcriptional regulator</fullName>
    </submittedName>
</protein>
<dbReference type="RefSeq" id="WP_224144279.1">
    <property type="nucleotide sequence ID" value="NZ_CBCPIF010000001.1"/>
</dbReference>
<evidence type="ECO:0000256" key="2">
    <source>
        <dbReference type="ARBA" id="ARBA00023125"/>
    </source>
</evidence>
<name>A0A9Q3SXT6_9LACO</name>
<dbReference type="PANTHER" id="PTHR35790">
    <property type="entry name" value="HTH-TYPE TRANSCRIPTIONAL REGULATOR PCHR"/>
    <property type="match status" value="1"/>
</dbReference>
<evidence type="ECO:0000313" key="6">
    <source>
        <dbReference type="Proteomes" id="UP000752647"/>
    </source>
</evidence>
<dbReference type="AlphaFoldDB" id="A0A9Q3SXT6"/>